<keyword evidence="2" id="KW-0677">Repeat</keyword>
<feature type="region of interest" description="Disordered" evidence="4">
    <location>
        <begin position="633"/>
        <end position="694"/>
    </location>
</feature>
<dbReference type="InterPro" id="IPR045243">
    <property type="entry name" value="Rna14-like"/>
</dbReference>
<dbReference type="GO" id="GO:0003729">
    <property type="term" value="F:mRNA binding"/>
    <property type="evidence" value="ECO:0007669"/>
    <property type="project" value="TreeGrafter"/>
</dbReference>
<evidence type="ECO:0000259" key="5">
    <source>
        <dbReference type="Pfam" id="PF05843"/>
    </source>
</evidence>
<feature type="compositionally biased region" description="Basic residues" evidence="4">
    <location>
        <begin position="1058"/>
        <end position="1067"/>
    </location>
</feature>
<dbReference type="Gene3D" id="1.25.40.1040">
    <property type="match status" value="2"/>
</dbReference>
<dbReference type="Pfam" id="PF05843">
    <property type="entry name" value="Suf"/>
    <property type="match status" value="2"/>
</dbReference>
<dbReference type="PANTHER" id="PTHR19980">
    <property type="entry name" value="RNA CLEAVAGE STIMULATION FACTOR"/>
    <property type="match status" value="1"/>
</dbReference>
<gene>
    <name evidence="6" type="ORF">PHATRDRAFT_45697</name>
</gene>
<accession>B7FYK1</accession>
<protein>
    <recommendedName>
        <fullName evidence="5">Suppressor of forked domain-containing protein</fullName>
    </recommendedName>
</protein>
<dbReference type="EMBL" id="CM000610">
    <property type="protein sequence ID" value="EEC48741.1"/>
    <property type="molecule type" value="Genomic_DNA"/>
</dbReference>
<dbReference type="STRING" id="556484.B7FYK1"/>
<feature type="compositionally biased region" description="Pro residues" evidence="4">
    <location>
        <begin position="1"/>
        <end position="12"/>
    </location>
</feature>
<evidence type="ECO:0000256" key="2">
    <source>
        <dbReference type="ARBA" id="ARBA00022737"/>
    </source>
</evidence>
<dbReference type="GO" id="GO:0031124">
    <property type="term" value="P:mRNA 3'-end processing"/>
    <property type="evidence" value="ECO:0007669"/>
    <property type="project" value="InterPro"/>
</dbReference>
<evidence type="ECO:0000256" key="4">
    <source>
        <dbReference type="SAM" id="MobiDB-lite"/>
    </source>
</evidence>
<dbReference type="RefSeq" id="XP_002179755.1">
    <property type="nucleotide sequence ID" value="XM_002179719.1"/>
</dbReference>
<keyword evidence="3" id="KW-0539">Nucleus</keyword>
<dbReference type="OrthoDB" id="26282at2759"/>
<feature type="compositionally biased region" description="Basic and acidic residues" evidence="4">
    <location>
        <begin position="635"/>
        <end position="655"/>
    </location>
</feature>
<evidence type="ECO:0000313" key="7">
    <source>
        <dbReference type="Proteomes" id="UP000000759"/>
    </source>
</evidence>
<name>B7FYK1_PHATC</name>
<organism evidence="6 7">
    <name type="scientific">Phaeodactylum tricornutum (strain CCAP 1055/1)</name>
    <dbReference type="NCBI Taxonomy" id="556484"/>
    <lineage>
        <taxon>Eukaryota</taxon>
        <taxon>Sar</taxon>
        <taxon>Stramenopiles</taxon>
        <taxon>Ochrophyta</taxon>
        <taxon>Bacillariophyta</taxon>
        <taxon>Bacillariophyceae</taxon>
        <taxon>Bacillariophycidae</taxon>
        <taxon>Naviculales</taxon>
        <taxon>Phaeodactylaceae</taxon>
        <taxon>Phaeodactylum</taxon>
    </lineage>
</organism>
<sequence length="1067" mass="118406">MAGDPRQPPQPSPESAHIGDKKPETARSILWSADDHPDEELEDVDLPLPVVDHPLTVPLSTNASHPVPAADHELISRILVPSPFPHHHAGPTSARFRNALNRVQTQPTADVEAWQALLTETQTCYKQIVANNTLTNSVTHPYTTDAETDVVARVKQQQLDWVESCYGAVLRYFPYASSHVHTVAEILWTLSSHGVAEEQQLLVFDGTNHSHHSTINASSVSPQRTQLYEAKLERLLSRYLGVTFDHSSSGSNYPNGRDADTPPSPPENTALPGMCDWMVELWLLYARKKRRDALRHSNLAQQQQLPDARVSYVRDQTLQAYEQAQPFVGHGENNVIFWKAYLDFVRSWTAMANEDAKNHHAVAQQQMVRLRTIYQALIKYPMTGLDQLWQEYEAFERGQNETLAQALTQELLPTYQHARTVYLERHRVYDTNDLQLGRLATPPADNAVTQEEDYETKRAEEQALLRAWKVRVAYERTNPERLNSSEFARRVRQVYQAMVSVLTRYPEAWHMWSTWELSVATGTTTTSDVTADGRHHESTITLARAVLQLGQSHIPDCTLLAHTEAILVELHAVDPKSCLNVMERFVDRSPNTLGFVLYQQLTRRYQGMEAARKVFARARRVLVNPAEAAAAAAKQDVRTEDGVDAENHPHDEGSGGKRWVVTNRLDPNIGPTNGQQVQGATETTTGQEGVVDGSEKHPPGVITWHLYASHANIEHRVNKAPEVAARIYELGLRKHAAFLTVPSYVMRYAQLLLELNDTMNLRALLTRAVAACEAQEKENSLALLWNMTLHFESVMGGSDPTSAVTMQKIERQRRAALMGANVEEVATGGFVGINEPALIGAQKSTIADQLVRTESYDTSSSIVNGMNRAVDVLEIMGLWGSGESSVDQARRRIKQSKNRESEVDISGGKSDTSFQKRLEYQNAVSAGFSPEAGTTDGTAIGNKIMSARERYQQGAIAVASGGAVGSSAIIMAIQQMPDWLRPLLMTLPATRLRVPVVPKPPPHMVEIALAALKANSLPAERPEGEVSTSGSKRKLAAIDSSDEESDVQGGGYGSQFRNRQRARMNAS</sequence>
<dbReference type="eggNOG" id="KOG1914">
    <property type="taxonomic scope" value="Eukaryota"/>
</dbReference>
<dbReference type="InterPro" id="IPR011990">
    <property type="entry name" value="TPR-like_helical_dom_sf"/>
</dbReference>
<dbReference type="InParanoid" id="B7FYK1"/>
<feature type="domain" description="Suppressor of forked" evidence="5">
    <location>
        <begin position="701"/>
        <end position="804"/>
    </location>
</feature>
<proteinExistence type="predicted"/>
<reference evidence="6 7" key="1">
    <citation type="journal article" date="2008" name="Nature">
        <title>The Phaeodactylum genome reveals the evolutionary history of diatom genomes.</title>
        <authorList>
            <person name="Bowler C."/>
            <person name="Allen A.E."/>
            <person name="Badger J.H."/>
            <person name="Grimwood J."/>
            <person name="Jabbari K."/>
            <person name="Kuo A."/>
            <person name="Maheswari U."/>
            <person name="Martens C."/>
            <person name="Maumus F."/>
            <person name="Otillar R.P."/>
            <person name="Rayko E."/>
            <person name="Salamov A."/>
            <person name="Vandepoele K."/>
            <person name="Beszteri B."/>
            <person name="Gruber A."/>
            <person name="Heijde M."/>
            <person name="Katinka M."/>
            <person name="Mock T."/>
            <person name="Valentin K."/>
            <person name="Verret F."/>
            <person name="Berges J.A."/>
            <person name="Brownlee C."/>
            <person name="Cadoret J.P."/>
            <person name="Chiovitti A."/>
            <person name="Choi C.J."/>
            <person name="Coesel S."/>
            <person name="De Martino A."/>
            <person name="Detter J.C."/>
            <person name="Durkin C."/>
            <person name="Falciatore A."/>
            <person name="Fournet J."/>
            <person name="Haruta M."/>
            <person name="Huysman M.J."/>
            <person name="Jenkins B.D."/>
            <person name="Jiroutova K."/>
            <person name="Jorgensen R.E."/>
            <person name="Joubert Y."/>
            <person name="Kaplan A."/>
            <person name="Kroger N."/>
            <person name="Kroth P.G."/>
            <person name="La Roche J."/>
            <person name="Lindquist E."/>
            <person name="Lommer M."/>
            <person name="Martin-Jezequel V."/>
            <person name="Lopez P.J."/>
            <person name="Lucas S."/>
            <person name="Mangogna M."/>
            <person name="McGinnis K."/>
            <person name="Medlin L.K."/>
            <person name="Montsant A."/>
            <person name="Oudot-Le Secq M.P."/>
            <person name="Napoli C."/>
            <person name="Obornik M."/>
            <person name="Parker M.S."/>
            <person name="Petit J.L."/>
            <person name="Porcel B.M."/>
            <person name="Poulsen N."/>
            <person name="Robison M."/>
            <person name="Rychlewski L."/>
            <person name="Rynearson T.A."/>
            <person name="Schmutz J."/>
            <person name="Shapiro H."/>
            <person name="Siaut M."/>
            <person name="Stanley M."/>
            <person name="Sussman M.R."/>
            <person name="Taylor A.R."/>
            <person name="Vardi A."/>
            <person name="von Dassow P."/>
            <person name="Vyverman W."/>
            <person name="Willis A."/>
            <person name="Wyrwicz L.S."/>
            <person name="Rokhsar D.S."/>
            <person name="Weissenbach J."/>
            <person name="Armbrust E.V."/>
            <person name="Green B.R."/>
            <person name="Van de Peer Y."/>
            <person name="Grigoriev I.V."/>
        </authorList>
    </citation>
    <scope>NUCLEOTIDE SEQUENCE [LARGE SCALE GENOMIC DNA]</scope>
    <source>
        <strain evidence="6 7">CCAP 1055/1</strain>
    </source>
</reference>
<dbReference type="PaxDb" id="2850-Phatr45697"/>
<feature type="region of interest" description="Disordered" evidence="4">
    <location>
        <begin position="1018"/>
        <end position="1067"/>
    </location>
</feature>
<feature type="region of interest" description="Disordered" evidence="4">
    <location>
        <begin position="247"/>
        <end position="269"/>
    </location>
</feature>
<dbReference type="InterPro" id="IPR003107">
    <property type="entry name" value="HAT"/>
</dbReference>
<dbReference type="SMART" id="SM00386">
    <property type="entry name" value="HAT"/>
    <property type="match status" value="4"/>
</dbReference>
<evidence type="ECO:0000313" key="6">
    <source>
        <dbReference type="EMBL" id="EEC48741.1"/>
    </source>
</evidence>
<evidence type="ECO:0000256" key="1">
    <source>
        <dbReference type="ARBA" id="ARBA00004123"/>
    </source>
</evidence>
<dbReference type="Proteomes" id="UP000000759">
    <property type="component" value="Chromosome 7"/>
</dbReference>
<dbReference type="SUPFAM" id="SSF48452">
    <property type="entry name" value="TPR-like"/>
    <property type="match status" value="2"/>
</dbReference>
<feature type="region of interest" description="Disordered" evidence="4">
    <location>
        <begin position="1"/>
        <end position="35"/>
    </location>
</feature>
<keyword evidence="7" id="KW-1185">Reference proteome</keyword>
<dbReference type="OMA" id="GVTHPMT"/>
<comment type="subcellular location">
    <subcellularLocation>
        <location evidence="1">Nucleus</location>
    </subcellularLocation>
</comment>
<feature type="compositionally biased region" description="Low complexity" evidence="4">
    <location>
        <begin position="674"/>
        <end position="691"/>
    </location>
</feature>
<dbReference type="HOGENOM" id="CLU_288288_0_0_1"/>
<dbReference type="KEGG" id="pti:PHATRDRAFT_45697"/>
<feature type="domain" description="Suppressor of forked" evidence="5">
    <location>
        <begin position="311"/>
        <end position="620"/>
    </location>
</feature>
<dbReference type="AlphaFoldDB" id="B7FYK1"/>
<reference evidence="7" key="2">
    <citation type="submission" date="2008-08" db="EMBL/GenBank/DDBJ databases">
        <authorList>
            <consortium name="Diatom Consortium"/>
            <person name="Grigoriev I."/>
            <person name="Grimwood J."/>
            <person name="Kuo A."/>
            <person name="Otillar R.P."/>
            <person name="Salamov A."/>
            <person name="Detter J.C."/>
            <person name="Lindquist E."/>
            <person name="Shapiro H."/>
            <person name="Lucas S."/>
            <person name="Glavina del Rio T."/>
            <person name="Pitluck S."/>
            <person name="Rokhsar D."/>
            <person name="Bowler C."/>
        </authorList>
    </citation>
    <scope>GENOME REANNOTATION</scope>
    <source>
        <strain evidence="7">CCAP 1055/1</strain>
    </source>
</reference>
<dbReference type="PANTHER" id="PTHR19980:SF0">
    <property type="entry name" value="CLEAVAGE STIMULATION FACTOR SUBUNIT 3"/>
    <property type="match status" value="1"/>
</dbReference>
<dbReference type="GeneID" id="7200749"/>
<dbReference type="InterPro" id="IPR008847">
    <property type="entry name" value="Suf"/>
</dbReference>
<dbReference type="GO" id="GO:0005634">
    <property type="term" value="C:nucleus"/>
    <property type="evidence" value="ECO:0007669"/>
    <property type="project" value="UniProtKB-SubCell"/>
</dbReference>
<evidence type="ECO:0000256" key="3">
    <source>
        <dbReference type="ARBA" id="ARBA00023242"/>
    </source>
</evidence>